<gene>
    <name evidence="8" type="ORF">BBI15_10325</name>
</gene>
<name>A0A1C7E9A2_9BACL</name>
<dbReference type="AlphaFoldDB" id="A0A1C7E9A2"/>
<dbReference type="PANTHER" id="PTHR34217">
    <property type="entry name" value="METAL-DEPENDENT CARBOXYPEPTIDASE"/>
    <property type="match status" value="1"/>
</dbReference>
<evidence type="ECO:0000313" key="9">
    <source>
        <dbReference type="Proteomes" id="UP000092650"/>
    </source>
</evidence>
<dbReference type="PANTHER" id="PTHR34217:SF1">
    <property type="entry name" value="CARBOXYPEPTIDASE 1"/>
    <property type="match status" value="1"/>
</dbReference>
<dbReference type="CDD" id="cd09607">
    <property type="entry name" value="M3B_PepF"/>
    <property type="match status" value="1"/>
</dbReference>
<dbReference type="Gene3D" id="1.20.140.70">
    <property type="entry name" value="Oligopeptidase f, N-terminal domain"/>
    <property type="match status" value="1"/>
</dbReference>
<evidence type="ECO:0000313" key="8">
    <source>
        <dbReference type="EMBL" id="ANU20583.1"/>
    </source>
</evidence>
<evidence type="ECO:0000256" key="1">
    <source>
        <dbReference type="ARBA" id="ARBA00022670"/>
    </source>
</evidence>
<keyword evidence="9" id="KW-1185">Reference proteome</keyword>
<evidence type="ECO:0000256" key="5">
    <source>
        <dbReference type="ARBA" id="ARBA00023049"/>
    </source>
</evidence>
<dbReference type="InterPro" id="IPR001333">
    <property type="entry name" value="Peptidase_M32_Taq"/>
</dbReference>
<evidence type="ECO:0000256" key="4">
    <source>
        <dbReference type="ARBA" id="ARBA00022833"/>
    </source>
</evidence>
<dbReference type="InterPro" id="IPR034006">
    <property type="entry name" value="M3B_PepF_2"/>
</dbReference>
<keyword evidence="3 6" id="KW-0378">Hydrolase</keyword>
<dbReference type="GO" id="GO:0006508">
    <property type="term" value="P:proteolysis"/>
    <property type="evidence" value="ECO:0007669"/>
    <property type="project" value="UniProtKB-KW"/>
</dbReference>
<dbReference type="Pfam" id="PF01432">
    <property type="entry name" value="Peptidase_M3"/>
    <property type="match status" value="1"/>
</dbReference>
<keyword evidence="1 6" id="KW-0645">Protease</keyword>
<dbReference type="EMBL" id="CP016539">
    <property type="protein sequence ID" value="ANU20583.1"/>
    <property type="molecule type" value="Genomic_DNA"/>
</dbReference>
<dbReference type="OrthoDB" id="9769691at2"/>
<evidence type="ECO:0000256" key="6">
    <source>
        <dbReference type="RuleBase" id="RU003435"/>
    </source>
</evidence>
<feature type="domain" description="Peptidase M3A/M3B catalytic" evidence="7">
    <location>
        <begin position="216"/>
        <end position="580"/>
    </location>
</feature>
<dbReference type="Gene3D" id="1.10.1370.20">
    <property type="entry name" value="Oligoendopeptidase f, C-terminal domain"/>
    <property type="match status" value="1"/>
</dbReference>
<reference evidence="8" key="1">
    <citation type="submission" date="2016-10" db="EMBL/GenBank/DDBJ databases">
        <authorList>
            <person name="See-Too W.S."/>
        </authorList>
    </citation>
    <scope>NUCLEOTIDE SEQUENCE [LARGE SCALE GENOMIC DNA]</scope>
    <source>
        <strain evidence="8">DSM 23997</strain>
    </source>
</reference>
<organism evidence="8 9">
    <name type="scientific">Planococcus plakortidis</name>
    <dbReference type="NCBI Taxonomy" id="1038856"/>
    <lineage>
        <taxon>Bacteria</taxon>
        <taxon>Bacillati</taxon>
        <taxon>Bacillota</taxon>
        <taxon>Bacilli</taxon>
        <taxon>Bacillales</taxon>
        <taxon>Caryophanaceae</taxon>
        <taxon>Planococcus</taxon>
    </lineage>
</organism>
<comment type="cofactor">
    <cofactor evidence="6">
        <name>Zn(2+)</name>
        <dbReference type="ChEBI" id="CHEBI:29105"/>
    </cofactor>
    <text evidence="6">Binds 1 zinc ion.</text>
</comment>
<dbReference type="Proteomes" id="UP000092650">
    <property type="component" value="Chromosome"/>
</dbReference>
<evidence type="ECO:0000256" key="3">
    <source>
        <dbReference type="ARBA" id="ARBA00022801"/>
    </source>
</evidence>
<dbReference type="GO" id="GO:0004181">
    <property type="term" value="F:metallocarboxypeptidase activity"/>
    <property type="evidence" value="ECO:0007669"/>
    <property type="project" value="InterPro"/>
</dbReference>
<comment type="similarity">
    <text evidence="6">Belongs to the peptidase M3 family.</text>
</comment>
<keyword evidence="4 6" id="KW-0862">Zinc</keyword>
<accession>A0A1C7E9A2</accession>
<dbReference type="GO" id="GO:0004222">
    <property type="term" value="F:metalloendopeptidase activity"/>
    <property type="evidence" value="ECO:0007669"/>
    <property type="project" value="InterPro"/>
</dbReference>
<dbReference type="InterPro" id="IPR042088">
    <property type="entry name" value="OligoPept_F_C"/>
</dbReference>
<keyword evidence="2 6" id="KW-0479">Metal-binding</keyword>
<protein>
    <submittedName>
        <fullName evidence="8">Oligoendopeptidase F</fullName>
    </submittedName>
</protein>
<dbReference type="KEGG" id="ppla:BBI15_10325"/>
<dbReference type="STRING" id="1038856.BBI15_10325"/>
<dbReference type="SUPFAM" id="SSF55486">
    <property type="entry name" value="Metalloproteases ('zincins'), catalytic domain"/>
    <property type="match status" value="1"/>
</dbReference>
<sequence length="613" mass="69727">MLPQIKRGLFVEQTTAQTWNLTSLYDGKSQSAELKNFMMDLENTIEQAAGQLQNYRGMDARDIKVLWEIINQFQTALLGWEQLDDFAICAYAENVADQSAIALMDDSAVLKAKLTSLQIELDQAFAEFTEAEWQIFTATDRMQAASFYLNKRRQMVKDRLPAELERMISALSVNGLSGWEQQHELVLTKLRVPIEIEGELQEVSIGQALNEAVNGKDRESRKCAAEAVAKTCEVHEDAVAAILNRVAGSRLAIYEQRGWDNKLKEMLEHNRIEEASIDAMLTAIDGNKDLYRAYIERKLKVAGYETAGWFDLESPAFPLSDKVDFGAAKNAISKQFHQFSGKLGHFADRAFDQDWIEAENRPGKAEGGFCASMPLAKESRIFLTYRDTYQDLITLAHELGHAYHNFILHDEPALAQQKGTSVAETASTFMENLVLDAVIEQTADQNERLAMLEIKIRDGLKYVVSVPNMFRFERKFYDQRADGMISAEQIKTMIAEVENDIYAGLVEELALHKWMFIGHFYDAEKAFYNIPYTIGYLFSNGVYEQAKQQPEGFPERYDALLRDSGKMTIEQLGKQYLGADITQVAFWRDAQKSLCSAIEEYLELTEKYWQGIE</sequence>
<keyword evidence="5 6" id="KW-0482">Metalloprotease</keyword>
<dbReference type="InterPro" id="IPR001567">
    <property type="entry name" value="Pept_M3A_M3B_dom"/>
</dbReference>
<evidence type="ECO:0000256" key="2">
    <source>
        <dbReference type="ARBA" id="ARBA00022723"/>
    </source>
</evidence>
<dbReference type="GO" id="GO:0046872">
    <property type="term" value="F:metal ion binding"/>
    <property type="evidence" value="ECO:0007669"/>
    <property type="project" value="UniProtKB-UniRule"/>
</dbReference>
<evidence type="ECO:0000259" key="7">
    <source>
        <dbReference type="Pfam" id="PF01432"/>
    </source>
</evidence>
<proteinExistence type="inferred from homology"/>